<dbReference type="Pfam" id="PF04075">
    <property type="entry name" value="F420H2_quin_red"/>
    <property type="match status" value="1"/>
</dbReference>
<dbReference type="SUPFAM" id="SSF50475">
    <property type="entry name" value="FMN-binding split barrel"/>
    <property type="match status" value="1"/>
</dbReference>
<comment type="caution">
    <text evidence="4">The sequence shown here is derived from an EMBL/GenBank/DDBJ whole genome shotgun (WGS) entry which is preliminary data.</text>
</comment>
<evidence type="ECO:0000313" key="4">
    <source>
        <dbReference type="EMBL" id="MBS2966197.1"/>
    </source>
</evidence>
<proteinExistence type="inferred from homology"/>
<dbReference type="EMBL" id="JAGSXH010000128">
    <property type="protein sequence ID" value="MBS2966197.1"/>
    <property type="molecule type" value="Genomic_DNA"/>
</dbReference>
<dbReference type="InterPro" id="IPR012349">
    <property type="entry name" value="Split_barrel_FMN-bd"/>
</dbReference>
<dbReference type="Proteomes" id="UP000677913">
    <property type="component" value="Unassembled WGS sequence"/>
</dbReference>
<comment type="similarity">
    <text evidence="1">Belongs to the F420H(2)-dependent quinone reductase family.</text>
</comment>
<keyword evidence="5" id="KW-1185">Reference proteome</keyword>
<organism evidence="4 5">
    <name type="scientific">Actinocrinis puniceicyclus</name>
    <dbReference type="NCBI Taxonomy" id="977794"/>
    <lineage>
        <taxon>Bacteria</taxon>
        <taxon>Bacillati</taxon>
        <taxon>Actinomycetota</taxon>
        <taxon>Actinomycetes</taxon>
        <taxon>Catenulisporales</taxon>
        <taxon>Actinospicaceae</taxon>
        <taxon>Actinocrinis</taxon>
    </lineage>
</organism>
<dbReference type="PANTHER" id="PTHR39428">
    <property type="entry name" value="F420H(2)-DEPENDENT QUINONE REDUCTASE RV1261C"/>
    <property type="match status" value="1"/>
</dbReference>
<evidence type="ECO:0000256" key="2">
    <source>
        <dbReference type="ARBA" id="ARBA00049106"/>
    </source>
</evidence>
<sequence>MKAIRFHECGDPGVLRREDADRPEPVSSTPCRRIPRRGERKKWDMADTASINARTIAEFRANRGQVGAGFAGAPLLLLHTVGARSGTPRINPMMYLPDRARYLVFASKAGSDRNPDWYHNLLAHPEARIEVGEQTLAVHAEELHGPERDGFFAEQARRYPGFAAYQHRTDRIIPVIALTPTGGSDAPAVCDPLK</sequence>
<dbReference type="PANTHER" id="PTHR39428:SF1">
    <property type="entry name" value="F420H(2)-DEPENDENT QUINONE REDUCTASE RV1261C"/>
    <property type="match status" value="1"/>
</dbReference>
<reference evidence="4" key="1">
    <citation type="submission" date="2021-04" db="EMBL/GenBank/DDBJ databases">
        <title>Genome based classification of Actinospica acidithermotolerans sp. nov., an actinobacterium isolated from an Indonesian hot spring.</title>
        <authorList>
            <person name="Kusuma A.B."/>
            <person name="Putra K.E."/>
            <person name="Nafisah S."/>
            <person name="Loh J."/>
            <person name="Nouioui I."/>
            <person name="Goodfellow M."/>
        </authorList>
    </citation>
    <scope>NUCLEOTIDE SEQUENCE</scope>
    <source>
        <strain evidence="4">DSM 45618</strain>
    </source>
</reference>
<comment type="catalytic activity">
    <reaction evidence="2">
        <text>oxidized coenzyme F420-(gamma-L-Glu)(n) + a quinol + H(+) = reduced coenzyme F420-(gamma-L-Glu)(n) + a quinone</text>
        <dbReference type="Rhea" id="RHEA:39663"/>
        <dbReference type="Rhea" id="RHEA-COMP:12939"/>
        <dbReference type="Rhea" id="RHEA-COMP:14378"/>
        <dbReference type="ChEBI" id="CHEBI:15378"/>
        <dbReference type="ChEBI" id="CHEBI:24646"/>
        <dbReference type="ChEBI" id="CHEBI:132124"/>
        <dbReference type="ChEBI" id="CHEBI:133980"/>
        <dbReference type="ChEBI" id="CHEBI:139511"/>
    </reaction>
</comment>
<feature type="compositionally biased region" description="Basic and acidic residues" evidence="3">
    <location>
        <begin position="13"/>
        <end position="24"/>
    </location>
</feature>
<name>A0A8J7WUG8_9ACTN</name>
<dbReference type="NCBIfam" id="TIGR00026">
    <property type="entry name" value="hi_GC_TIGR00026"/>
    <property type="match status" value="1"/>
</dbReference>
<accession>A0A8J7WUG8</accession>
<dbReference type="GO" id="GO:0016491">
    <property type="term" value="F:oxidoreductase activity"/>
    <property type="evidence" value="ECO:0007669"/>
    <property type="project" value="InterPro"/>
</dbReference>
<dbReference type="Gene3D" id="2.30.110.10">
    <property type="entry name" value="Electron Transport, Fmn-binding Protein, Chain A"/>
    <property type="match status" value="1"/>
</dbReference>
<gene>
    <name evidence="4" type="ORF">KGA66_24335</name>
</gene>
<evidence type="ECO:0000256" key="3">
    <source>
        <dbReference type="SAM" id="MobiDB-lite"/>
    </source>
</evidence>
<feature type="region of interest" description="Disordered" evidence="3">
    <location>
        <begin position="13"/>
        <end position="40"/>
    </location>
</feature>
<dbReference type="InterPro" id="IPR004378">
    <property type="entry name" value="F420H2_quin_Rdtase"/>
</dbReference>
<dbReference type="GO" id="GO:0005886">
    <property type="term" value="C:plasma membrane"/>
    <property type="evidence" value="ECO:0007669"/>
    <property type="project" value="TreeGrafter"/>
</dbReference>
<protein>
    <submittedName>
        <fullName evidence="4">Nitroreductase family deazaflavin-dependent oxidoreductase</fullName>
    </submittedName>
</protein>
<evidence type="ECO:0000313" key="5">
    <source>
        <dbReference type="Proteomes" id="UP000677913"/>
    </source>
</evidence>
<evidence type="ECO:0000256" key="1">
    <source>
        <dbReference type="ARBA" id="ARBA00008710"/>
    </source>
</evidence>
<dbReference type="GO" id="GO:0070967">
    <property type="term" value="F:coenzyme F420 binding"/>
    <property type="evidence" value="ECO:0007669"/>
    <property type="project" value="TreeGrafter"/>
</dbReference>
<dbReference type="AlphaFoldDB" id="A0A8J7WUG8"/>
<dbReference type="RefSeq" id="WP_211471033.1">
    <property type="nucleotide sequence ID" value="NZ_JAGSXH010000128.1"/>
</dbReference>